<accession>A0AA97P2C0</accession>
<evidence type="ECO:0000313" key="3">
    <source>
        <dbReference type="EMBL" id="ELQ40683.1"/>
    </source>
</evidence>
<dbReference type="Proteomes" id="UP000011086">
    <property type="component" value="Unassembled WGS sequence"/>
</dbReference>
<keyword evidence="2" id="KW-0732">Signal</keyword>
<feature type="chain" id="PRO_5041669135" evidence="2">
    <location>
        <begin position="19"/>
        <end position="236"/>
    </location>
</feature>
<feature type="region of interest" description="Disordered" evidence="1">
    <location>
        <begin position="153"/>
        <end position="236"/>
    </location>
</feature>
<feature type="region of interest" description="Disordered" evidence="1">
    <location>
        <begin position="18"/>
        <end position="56"/>
    </location>
</feature>
<reference evidence="3" key="1">
    <citation type="journal article" date="2012" name="PLoS Genet.">
        <title>Comparative analysis of the genomes of two field isolates of the rice blast fungus Magnaporthe oryzae.</title>
        <authorList>
            <person name="Xue M."/>
            <person name="Yang J."/>
            <person name="Li Z."/>
            <person name="Hu S."/>
            <person name="Yao N."/>
            <person name="Dean R.A."/>
            <person name="Zhao W."/>
            <person name="Shen M."/>
            <person name="Zhang H."/>
            <person name="Li C."/>
            <person name="Liu L."/>
            <person name="Cao L."/>
            <person name="Xu X."/>
            <person name="Xing Y."/>
            <person name="Hsiang T."/>
            <person name="Zhang Z."/>
            <person name="Xu J.R."/>
            <person name="Peng Y.L."/>
        </authorList>
    </citation>
    <scope>NUCLEOTIDE SEQUENCE</scope>
    <source>
        <strain evidence="3">Y34</strain>
    </source>
</reference>
<evidence type="ECO:0000256" key="1">
    <source>
        <dbReference type="SAM" id="MobiDB-lite"/>
    </source>
</evidence>
<feature type="signal peptide" evidence="2">
    <location>
        <begin position="1"/>
        <end position="18"/>
    </location>
</feature>
<sequence>MKLSLLLIGAAASTSVVASGRQPISPRGSYQPWWKQTSPPPGSYPGAGAGSSRPSRGFESCPTWQFGAPPVQLAPTGDGHCCLPGRDKDSLNCCRTFLTPMLSGWWELSCDNEMWYTVEKYKRFRGCNTGTIKPRVCAREGIILDAKLVSKYKPRRPENLNPDPRRERKDSEDTPFDQNVEGMGHRTKAYEAVVKADQGLRKKPSRSYKTPDSSRLGPRNNINPDPEPLASQSHKV</sequence>
<protein>
    <submittedName>
        <fullName evidence="3">Uncharacterized protein</fullName>
    </submittedName>
</protein>
<name>A0AA97P2C0_PYRO3</name>
<organism evidence="3">
    <name type="scientific">Pyricularia oryzae (strain Y34)</name>
    <name type="common">Rice blast fungus</name>
    <name type="synonym">Magnaporthe oryzae</name>
    <dbReference type="NCBI Taxonomy" id="1143189"/>
    <lineage>
        <taxon>Eukaryota</taxon>
        <taxon>Fungi</taxon>
        <taxon>Dikarya</taxon>
        <taxon>Ascomycota</taxon>
        <taxon>Pezizomycotina</taxon>
        <taxon>Sordariomycetes</taxon>
        <taxon>Sordariomycetidae</taxon>
        <taxon>Magnaporthales</taxon>
        <taxon>Pyriculariaceae</taxon>
        <taxon>Pyricularia</taxon>
    </lineage>
</organism>
<feature type="compositionally biased region" description="Basic and acidic residues" evidence="1">
    <location>
        <begin position="155"/>
        <end position="172"/>
    </location>
</feature>
<proteinExistence type="predicted"/>
<gene>
    <name evidence="3" type="ORF">OOU_Y34scaffold00393g5</name>
</gene>
<dbReference type="EMBL" id="JH793355">
    <property type="protein sequence ID" value="ELQ40683.1"/>
    <property type="molecule type" value="Genomic_DNA"/>
</dbReference>
<feature type="compositionally biased region" description="Low complexity" evidence="1">
    <location>
        <begin position="44"/>
        <end position="56"/>
    </location>
</feature>
<evidence type="ECO:0000256" key="2">
    <source>
        <dbReference type="SAM" id="SignalP"/>
    </source>
</evidence>
<dbReference type="AlphaFoldDB" id="A0AA97P2C0"/>